<sequence>MTADALPARATRMARKLLFSKAGYLPMTMLLLAADGLLTALIVQRVPYTEIDFTTYVGQARLFLNGERTYTRLDPVGGSGPCVYPAGHIYVYALLDYLSDGARNLLPAQVFFGALYLATFVVVAQLYRLANAPPILLAFLVLSKRLHSIYVLRLFNDPVAMFVLYASVYLLCKRQWRPACILYSLALSIKMNVLLFLPGLCVVLFRGQGAVGALFSLALIGAVQGVIGLPFLLHDAHAYAMAAFDFSRVFLFKWTVNWRFLGEALFLDPRTAKALLGVHLLLLLLFGLYTWTGLGTQGFSWIWRRWRGDRRLDLTPQYIILTLCTSNLIGVALARSLHYQFYSWYAHTLPLLVWASSLWLPLKYVTQLT</sequence>
<evidence type="ECO:0000256" key="5">
    <source>
        <dbReference type="ARBA" id="ARBA00022676"/>
    </source>
</evidence>
<feature type="transmembrane region" description="Helical" evidence="14">
    <location>
        <begin position="276"/>
        <end position="297"/>
    </location>
</feature>
<comment type="catalytic activity">
    <reaction evidence="12 14">
        <text>an alpha-D-Man-(1-&gt;2)-alpha-D-Man-(1-&gt;2)-alpha-D-Man-(1-&gt;3)-[alpha-D-Man-(1-&gt;6)]-beta-D-Man-(1-&gt;4)-beta-D-GlcNAc-(1-&gt;4)-alpha-D-GlcNAc-diphospho-di-trans,poly-cis-dolichol + a di-trans,poly-cis-dolichyl beta-D-mannosyl phosphate = an alpha-D-Man-(1-&gt;2)-alpha-D-Man-(1-&gt;2)-alpha-D-Man-(1-&gt;3)-[alpha-D-Man-(1-&gt;3)-alpha-D-Man-(1-&gt;6)]-beta-D-Man-(1-&gt;4)-beta-D-GlcNAc-(1-&gt;4)-alpha-D-GlcNAc-diphospho-di-trans,poly-cis-dolichol + a di-trans,poly-cis-dolichyl phosphate + H(+)</text>
        <dbReference type="Rhea" id="RHEA:29527"/>
        <dbReference type="Rhea" id="RHEA-COMP:19498"/>
        <dbReference type="Rhea" id="RHEA-COMP:19501"/>
        <dbReference type="Rhea" id="RHEA-COMP:19516"/>
        <dbReference type="Rhea" id="RHEA-COMP:19517"/>
        <dbReference type="ChEBI" id="CHEBI:15378"/>
        <dbReference type="ChEBI" id="CHEBI:57683"/>
        <dbReference type="ChEBI" id="CHEBI:58211"/>
        <dbReference type="ChEBI" id="CHEBI:132515"/>
        <dbReference type="ChEBI" id="CHEBI:132516"/>
        <dbReference type="EC" id="2.4.1.258"/>
    </reaction>
    <physiologicalReaction direction="left-to-right" evidence="12 14">
        <dbReference type="Rhea" id="RHEA:29528"/>
    </physiologicalReaction>
</comment>
<dbReference type="AlphaFoldDB" id="A0AAF0JCL8"/>
<feature type="transmembrane region" description="Helical" evidence="14">
    <location>
        <begin position="78"/>
        <end position="98"/>
    </location>
</feature>
<feature type="transmembrane region" description="Helical" evidence="14">
    <location>
        <begin position="150"/>
        <end position="172"/>
    </location>
</feature>
<comment type="function">
    <text evidence="11 14">Dol-P-Man:Man(5)GlcNAc(2)-PP-Dol alpha-1,3-mannosyltransferase that operates in the biosynthetic pathway of dolichol-linked oligosaccharides, the glycan precursors employed in protein asparagine (N)-glycosylation. The assembly of dolichol-linked oligosaccharides begins on the cytosolic side of the endoplasmic reticulum membrane and finishes in its lumen. The sequential addition of sugars to dolichol pyrophosphate produces dolichol-linked oligosaccharides containing fourteen sugars, including two GlcNAcs, nine mannoses and three glucoses. Once assembled, the oligosaccharide is transferred from the lipid to nascent proteins by oligosaccharyltransferases. In the lumen of the endoplasmic reticulum, adds the first dolichyl beta-D-mannosyl phosphate derived mannose in an alpha-1,3 linkage to Man(5)GlcNAc(2)-PP-dolichol to produce Man(6)GlcNAc(2)-PP-dolichol.</text>
</comment>
<evidence type="ECO:0000256" key="6">
    <source>
        <dbReference type="ARBA" id="ARBA00022679"/>
    </source>
</evidence>
<dbReference type="Pfam" id="PF05208">
    <property type="entry name" value="ALG3"/>
    <property type="match status" value="1"/>
</dbReference>
<dbReference type="PANTHER" id="PTHR12646">
    <property type="entry name" value="NOT56 - RELATED"/>
    <property type="match status" value="1"/>
</dbReference>
<reference evidence="15" key="1">
    <citation type="submission" date="2023-03" db="EMBL/GenBank/DDBJ databases">
        <title>Mating type loci evolution in Malassezia.</title>
        <authorList>
            <person name="Coelho M.A."/>
        </authorList>
    </citation>
    <scope>NUCLEOTIDE SEQUENCE</scope>
    <source>
        <strain evidence="15">CBS 9431</strain>
    </source>
</reference>
<keyword evidence="7 14" id="KW-0812">Transmembrane</keyword>
<evidence type="ECO:0000256" key="8">
    <source>
        <dbReference type="ARBA" id="ARBA00022824"/>
    </source>
</evidence>
<keyword evidence="16" id="KW-1185">Reference proteome</keyword>
<evidence type="ECO:0000313" key="16">
    <source>
        <dbReference type="Proteomes" id="UP001217754"/>
    </source>
</evidence>
<protein>
    <recommendedName>
        <fullName evidence="4 14">Dol-P-Man:Man(5)GlcNAc(2)-PP-Dol alpha-1,3-mannosyltransferase</fullName>
        <ecNumber evidence="3 14">2.4.1.258</ecNumber>
    </recommendedName>
    <alternativeName>
        <fullName evidence="14">Dol-P-Man-dependent alpha(1-3)-mannosyltransferase</fullName>
    </alternativeName>
</protein>
<evidence type="ECO:0000256" key="11">
    <source>
        <dbReference type="ARBA" id="ARBA00044743"/>
    </source>
</evidence>
<accession>A0AAF0JCL8</accession>
<gene>
    <name evidence="15" type="primary">ALG3</name>
    <name evidence="15" type="ORF">MJAP1_004366</name>
</gene>
<keyword evidence="6 14" id="KW-0808">Transferase</keyword>
<dbReference type="EC" id="2.4.1.258" evidence="3 14"/>
<keyword evidence="5 14" id="KW-0328">Glycosyltransferase</keyword>
<feature type="transmembrane region" description="Helical" evidence="14">
    <location>
        <begin position="344"/>
        <end position="362"/>
    </location>
</feature>
<name>A0AAF0JCL8_9BASI</name>
<evidence type="ECO:0000256" key="14">
    <source>
        <dbReference type="RuleBase" id="RU364047"/>
    </source>
</evidence>
<keyword evidence="9 14" id="KW-1133">Transmembrane helix</keyword>
<keyword evidence="8 14" id="KW-0256">Endoplasmic reticulum</keyword>
<evidence type="ECO:0000313" key="15">
    <source>
        <dbReference type="EMBL" id="WFD41369.1"/>
    </source>
</evidence>
<dbReference type="PANTHER" id="PTHR12646:SF0">
    <property type="entry name" value="DOL-P-MAN:MAN(5)GLCNAC(2)-PP-DOL ALPHA-1,3-MANNOSYLTRANSFERASE"/>
    <property type="match status" value="1"/>
</dbReference>
<comment type="pathway">
    <text evidence="2 14">Protein modification; protein glycosylation.</text>
</comment>
<dbReference type="RefSeq" id="XP_060124266.1">
    <property type="nucleotide sequence ID" value="XM_060268283.1"/>
</dbReference>
<dbReference type="GO" id="GO:0005789">
    <property type="term" value="C:endoplasmic reticulum membrane"/>
    <property type="evidence" value="ECO:0007669"/>
    <property type="project" value="UniProtKB-SubCell"/>
</dbReference>
<evidence type="ECO:0000256" key="9">
    <source>
        <dbReference type="ARBA" id="ARBA00022989"/>
    </source>
</evidence>
<evidence type="ECO:0000256" key="3">
    <source>
        <dbReference type="ARBA" id="ARBA00011964"/>
    </source>
</evidence>
<proteinExistence type="inferred from homology"/>
<comment type="similarity">
    <text evidence="13">Belongs to the glycosyltransferase ALG3 family.</text>
</comment>
<feature type="transmembrane region" description="Helical" evidence="14">
    <location>
        <begin position="318"/>
        <end position="338"/>
    </location>
</feature>
<feature type="transmembrane region" description="Helical" evidence="14">
    <location>
        <begin position="110"/>
        <end position="130"/>
    </location>
</feature>
<dbReference type="GO" id="GO:0052925">
    <property type="term" value="F:dol-P-Man:Man(5)GlcNAc(2)-PP-Dol alpha-1,3-mannosyltransferase activity"/>
    <property type="evidence" value="ECO:0007669"/>
    <property type="project" value="UniProtKB-EC"/>
</dbReference>
<feature type="transmembrane region" description="Helical" evidence="14">
    <location>
        <begin position="179"/>
        <end position="205"/>
    </location>
</feature>
<evidence type="ECO:0000256" key="4">
    <source>
        <dbReference type="ARBA" id="ARBA00015561"/>
    </source>
</evidence>
<evidence type="ECO:0000256" key="7">
    <source>
        <dbReference type="ARBA" id="ARBA00022692"/>
    </source>
</evidence>
<organism evidence="15 16">
    <name type="scientific">Malassezia japonica</name>
    <dbReference type="NCBI Taxonomy" id="223818"/>
    <lineage>
        <taxon>Eukaryota</taxon>
        <taxon>Fungi</taxon>
        <taxon>Dikarya</taxon>
        <taxon>Basidiomycota</taxon>
        <taxon>Ustilaginomycotina</taxon>
        <taxon>Malasseziomycetes</taxon>
        <taxon>Malasseziales</taxon>
        <taxon>Malasseziaceae</taxon>
        <taxon>Malassezia</taxon>
    </lineage>
</organism>
<feature type="transmembrane region" description="Helical" evidence="14">
    <location>
        <begin position="22"/>
        <end position="43"/>
    </location>
</feature>
<feature type="transmembrane region" description="Helical" evidence="14">
    <location>
        <begin position="211"/>
        <end position="232"/>
    </location>
</feature>
<keyword evidence="10 14" id="KW-0472">Membrane</keyword>
<evidence type="ECO:0000256" key="10">
    <source>
        <dbReference type="ARBA" id="ARBA00023136"/>
    </source>
</evidence>
<dbReference type="InterPro" id="IPR007873">
    <property type="entry name" value="Glycosyltransferase_ALG3"/>
</dbReference>
<dbReference type="GeneID" id="85228017"/>
<evidence type="ECO:0000256" key="2">
    <source>
        <dbReference type="ARBA" id="ARBA00004922"/>
    </source>
</evidence>
<evidence type="ECO:0000256" key="13">
    <source>
        <dbReference type="ARBA" id="ARBA00093457"/>
    </source>
</evidence>
<evidence type="ECO:0000256" key="1">
    <source>
        <dbReference type="ARBA" id="ARBA00004477"/>
    </source>
</evidence>
<evidence type="ECO:0000256" key="12">
    <source>
        <dbReference type="ARBA" id="ARBA00049506"/>
    </source>
</evidence>
<dbReference type="Proteomes" id="UP001217754">
    <property type="component" value="Chromosome 9"/>
</dbReference>
<comment type="subcellular location">
    <subcellularLocation>
        <location evidence="1 14">Endoplasmic reticulum membrane</location>
        <topology evidence="1 14">Multi-pass membrane protein</topology>
    </subcellularLocation>
</comment>
<dbReference type="EMBL" id="CP119966">
    <property type="protein sequence ID" value="WFD41369.1"/>
    <property type="molecule type" value="Genomic_DNA"/>
</dbReference>